<dbReference type="OrthoDB" id="498425at2759"/>
<dbReference type="GeneID" id="8244261"/>
<organism evidence="2 3">
    <name type="scientific">Micromonas commoda (strain RCC299 / NOUM17 / CCMP2709)</name>
    <name type="common">Picoplanktonic green alga</name>
    <dbReference type="NCBI Taxonomy" id="296587"/>
    <lineage>
        <taxon>Eukaryota</taxon>
        <taxon>Viridiplantae</taxon>
        <taxon>Chlorophyta</taxon>
        <taxon>Mamiellophyceae</taxon>
        <taxon>Mamiellales</taxon>
        <taxon>Mamiellaceae</taxon>
        <taxon>Micromonas</taxon>
    </lineage>
</organism>
<dbReference type="RefSeq" id="XP_002502973.1">
    <property type="nucleotide sequence ID" value="XM_002502927.1"/>
</dbReference>
<protein>
    <submittedName>
        <fullName evidence="2">Uncharacterized protein</fullName>
    </submittedName>
</protein>
<dbReference type="EMBL" id="CP001327">
    <property type="protein sequence ID" value="ACO64231.1"/>
    <property type="molecule type" value="Genomic_DNA"/>
</dbReference>
<dbReference type="Proteomes" id="UP000002009">
    <property type="component" value="Chromosome 6"/>
</dbReference>
<feature type="region of interest" description="Disordered" evidence="1">
    <location>
        <begin position="355"/>
        <end position="379"/>
    </location>
</feature>
<dbReference type="KEGG" id="mis:MICPUN_59527"/>
<keyword evidence="3" id="KW-1185">Reference proteome</keyword>
<feature type="region of interest" description="Disordered" evidence="1">
    <location>
        <begin position="1"/>
        <end position="32"/>
    </location>
</feature>
<dbReference type="AlphaFoldDB" id="C1E8X6"/>
<evidence type="ECO:0000256" key="1">
    <source>
        <dbReference type="SAM" id="MobiDB-lite"/>
    </source>
</evidence>
<proteinExistence type="predicted"/>
<dbReference type="OMA" id="TCSPVYG"/>
<dbReference type="eggNOG" id="ENOG502QW8Z">
    <property type="taxonomic scope" value="Eukaryota"/>
</dbReference>
<name>C1E8X6_MICCC</name>
<dbReference type="InParanoid" id="C1E8X6"/>
<evidence type="ECO:0000313" key="2">
    <source>
        <dbReference type="EMBL" id="ACO64231.1"/>
    </source>
</evidence>
<reference evidence="2 3" key="1">
    <citation type="journal article" date="2009" name="Science">
        <title>Green evolution and dynamic adaptations revealed by genomes of the marine picoeukaryotes Micromonas.</title>
        <authorList>
            <person name="Worden A.Z."/>
            <person name="Lee J.H."/>
            <person name="Mock T."/>
            <person name="Rouze P."/>
            <person name="Simmons M.P."/>
            <person name="Aerts A.L."/>
            <person name="Allen A.E."/>
            <person name="Cuvelier M.L."/>
            <person name="Derelle E."/>
            <person name="Everett M.V."/>
            <person name="Foulon E."/>
            <person name="Grimwood J."/>
            <person name="Gundlach H."/>
            <person name="Henrissat B."/>
            <person name="Napoli C."/>
            <person name="McDonald S.M."/>
            <person name="Parker M.S."/>
            <person name="Rombauts S."/>
            <person name="Salamov A."/>
            <person name="Von Dassow P."/>
            <person name="Badger J.H."/>
            <person name="Coutinho P.M."/>
            <person name="Demir E."/>
            <person name="Dubchak I."/>
            <person name="Gentemann C."/>
            <person name="Eikrem W."/>
            <person name="Gready J.E."/>
            <person name="John U."/>
            <person name="Lanier W."/>
            <person name="Lindquist E.A."/>
            <person name="Lucas S."/>
            <person name="Mayer K.F."/>
            <person name="Moreau H."/>
            <person name="Not F."/>
            <person name="Otillar R."/>
            <person name="Panaud O."/>
            <person name="Pangilinan J."/>
            <person name="Paulsen I."/>
            <person name="Piegu B."/>
            <person name="Poliakov A."/>
            <person name="Robbens S."/>
            <person name="Schmutz J."/>
            <person name="Toulza E."/>
            <person name="Wyss T."/>
            <person name="Zelensky A."/>
            <person name="Zhou K."/>
            <person name="Armbrust E.V."/>
            <person name="Bhattacharya D."/>
            <person name="Goodenough U.W."/>
            <person name="Van de Peer Y."/>
            <person name="Grigoriev I.V."/>
        </authorList>
    </citation>
    <scope>NUCLEOTIDE SEQUENCE [LARGE SCALE GENOMIC DNA]</scope>
    <source>
        <strain evidence="3">RCC299 / NOUM17</strain>
    </source>
</reference>
<feature type="region of interest" description="Disordered" evidence="1">
    <location>
        <begin position="192"/>
        <end position="220"/>
    </location>
</feature>
<sequence length="638" mass="69495">MPTEDSAKRPRLMDTRAAEPPRSNDRIIDQTLGDDAEHPMRELFERWGLPDRFVRGVSPSWRCKLVPLARTEDEMRDYAVRGVPALASPEYARGVFDAMGGGGGDGDAATADAVSWACDSPWSSFPRPKVAMVGGWGAPGSHLLSDRYMRMVGSFAEVVDGDEPLNLQMFHRDDTTVPVLPEHLRWPLPEFFDTRSPADGGPASVSSAEETGEGNNHAIDAEGNKTALPAQGALHRPGGVGVPLDMATRLSAAGALTWWHLDDCGEFVFQVGLPVRRDAPSRRGANPFRRRDGSELLGPTGRPVCKLFVFAAREDYEWIAQDGVMNQTMKQTALDLFDTPTHCLPHRREMCGDPARTPLGPGAKFDDSGRSSGSPRMDAVPPPAKLPTFWVAPLECGGCPLLSPPNWIHCVVTVRDCVMVEERRLSLAFLDEVAYFQRRASRWCEPPVQYRFIREDLNDVASCRAHVVSPLLKMLAAEDAGVATRCRARSSLRTLVDDSGAGLDASGLDQDGRDEIRAALDAFEAFLATDAGEACRAFIARDARENGVGLGGLVSAMSREGQGNVHALGAFRSSLDGGPFAAVVHERGRPRWGPVRGTREEAADDRKTMRRAVKEGSLDALLRGWRGHLCGDEGKARE</sequence>
<evidence type="ECO:0000313" key="3">
    <source>
        <dbReference type="Proteomes" id="UP000002009"/>
    </source>
</evidence>
<feature type="compositionally biased region" description="Basic and acidic residues" evidence="1">
    <location>
        <begin position="1"/>
        <end position="28"/>
    </location>
</feature>
<accession>C1E8X6</accession>
<gene>
    <name evidence="2" type="ORF">MICPUN_59527</name>
</gene>